<feature type="transmembrane region" description="Helical" evidence="1">
    <location>
        <begin position="6"/>
        <end position="24"/>
    </location>
</feature>
<organism evidence="2 3">
    <name type="scientific">Paenibacillus stellifer</name>
    <dbReference type="NCBI Taxonomy" id="169760"/>
    <lineage>
        <taxon>Bacteria</taxon>
        <taxon>Bacillati</taxon>
        <taxon>Bacillota</taxon>
        <taxon>Bacilli</taxon>
        <taxon>Bacillales</taxon>
        <taxon>Paenibacillaceae</taxon>
        <taxon>Paenibacillus</taxon>
    </lineage>
</organism>
<dbReference type="KEGG" id="pste:PSTEL_06970"/>
<dbReference type="RefSeq" id="WP_038694357.1">
    <property type="nucleotide sequence ID" value="NZ_CP009286.1"/>
</dbReference>
<feature type="transmembrane region" description="Helical" evidence="1">
    <location>
        <begin position="287"/>
        <end position="307"/>
    </location>
</feature>
<feature type="transmembrane region" description="Helical" evidence="1">
    <location>
        <begin position="136"/>
        <end position="153"/>
    </location>
</feature>
<evidence type="ECO:0000256" key="1">
    <source>
        <dbReference type="SAM" id="Phobius"/>
    </source>
</evidence>
<evidence type="ECO:0008006" key="4">
    <source>
        <dbReference type="Google" id="ProtNLM"/>
    </source>
</evidence>
<gene>
    <name evidence="2" type="ORF">PSTEL_06970</name>
</gene>
<feature type="transmembrane region" description="Helical" evidence="1">
    <location>
        <begin position="322"/>
        <end position="343"/>
    </location>
</feature>
<feature type="transmembrane region" description="Helical" evidence="1">
    <location>
        <begin position="85"/>
        <end position="108"/>
    </location>
</feature>
<proteinExistence type="predicted"/>
<dbReference type="AlphaFoldDB" id="A0A089LMZ8"/>
<dbReference type="STRING" id="169760.PSTEL_06970"/>
<name>A0A089LMZ8_9BACL</name>
<dbReference type="HOGENOM" id="CLU_794196_0_0_9"/>
<protein>
    <recommendedName>
        <fullName evidence="4">Type II secretion system protein GspF domain-containing protein</fullName>
    </recommendedName>
</protein>
<keyword evidence="3" id="KW-1185">Reference proteome</keyword>
<evidence type="ECO:0000313" key="3">
    <source>
        <dbReference type="Proteomes" id="UP000029507"/>
    </source>
</evidence>
<keyword evidence="1" id="KW-0812">Transmembrane</keyword>
<keyword evidence="1" id="KW-0472">Membrane</keyword>
<evidence type="ECO:0000313" key="2">
    <source>
        <dbReference type="EMBL" id="AIQ62886.1"/>
    </source>
</evidence>
<dbReference type="EMBL" id="CP009286">
    <property type="protein sequence ID" value="AIQ62886.1"/>
    <property type="molecule type" value="Genomic_DNA"/>
</dbReference>
<keyword evidence="1" id="KW-1133">Transmembrane helix</keyword>
<sequence>MEGLMGLLRFALHLLAALGIWMLVRQLAGQEIREAVDRFHYRLSLKKSASRNRYGRNGRQMRVPFYDHLDRLLYMAKRNYDPGTAVYGFLTQSAVLTLAIFICGALTFHELPGHLVFHNPFMEGMTFDENGPDGEWWKMPLFLAALAGSVPYLRLRYVSAHNKVSGSYHLLDVVKIAAKFTHLPVDALLSNTADALEADNVLASPLRVLSSAFAGYSTEMELLDETRRFSAAVGTTFAVEFVSDLLYSEKEGGFYLKNSLLTLTRSMERQREAILAVKANSRDAISLGLYGNLIVLFFSLGTFIYMLKPAVYFHLQFETKPGLAFMMVILAGLFLSFVIGSALSRPKLDYH</sequence>
<reference evidence="2 3" key="1">
    <citation type="submission" date="2014-08" db="EMBL/GenBank/DDBJ databases">
        <title>Comparative genomics of the Paenibacillus odorifer group.</title>
        <authorList>
            <person name="den Bakker H.C."/>
            <person name="Tsai Y.-C."/>
            <person name="Martin N."/>
            <person name="Korlach J."/>
            <person name="Wiedmann M."/>
        </authorList>
    </citation>
    <scope>NUCLEOTIDE SEQUENCE [LARGE SCALE GENOMIC DNA]</scope>
    <source>
        <strain evidence="2 3">DSM 14472</strain>
    </source>
</reference>
<dbReference type="OrthoDB" id="2645939at2"/>
<accession>A0A089LMZ8</accession>
<dbReference type="Proteomes" id="UP000029507">
    <property type="component" value="Chromosome"/>
</dbReference>